<protein>
    <submittedName>
        <fullName evidence="1">Uncharacterized protein</fullName>
    </submittedName>
</protein>
<comment type="caution">
    <text evidence="1">The sequence shown here is derived from an EMBL/GenBank/DDBJ whole genome shotgun (WGS) entry which is preliminary data.</text>
</comment>
<sequence length="265" mass="30396">MFESPIGSSAHSTNSGDSSGPSQPQNGSPLPSSSPDHPSENVDDADEFCSDQVVEDNSPEAKLRNGLDVIKVGIEKILDSVAYWTASPKREEKFEETVRQMKVSCTKKLGLDCATRWNSTFLMLQTALLYKYVFNHLSKRDSQYQSIPSEEDWVFAKDIRLALRNWLYDENAVVREMVKRMVDKFDKYWAVIHGVVGVSSVLDPRYKLNVLELYFSKLFPESFIEELKKFVRFVISCLRSTEILVQWWRVSVSLLPRQLTLMLSH</sequence>
<evidence type="ECO:0000313" key="2">
    <source>
        <dbReference type="Proteomes" id="UP000828048"/>
    </source>
</evidence>
<dbReference type="Proteomes" id="UP000828048">
    <property type="component" value="Chromosome 3"/>
</dbReference>
<proteinExistence type="predicted"/>
<gene>
    <name evidence="1" type="ORF">Vadar_003977</name>
</gene>
<name>A0ACB7YTW7_9ERIC</name>
<keyword evidence="2" id="KW-1185">Reference proteome</keyword>
<organism evidence="1 2">
    <name type="scientific">Vaccinium darrowii</name>
    <dbReference type="NCBI Taxonomy" id="229202"/>
    <lineage>
        <taxon>Eukaryota</taxon>
        <taxon>Viridiplantae</taxon>
        <taxon>Streptophyta</taxon>
        <taxon>Embryophyta</taxon>
        <taxon>Tracheophyta</taxon>
        <taxon>Spermatophyta</taxon>
        <taxon>Magnoliopsida</taxon>
        <taxon>eudicotyledons</taxon>
        <taxon>Gunneridae</taxon>
        <taxon>Pentapetalae</taxon>
        <taxon>asterids</taxon>
        <taxon>Ericales</taxon>
        <taxon>Ericaceae</taxon>
        <taxon>Vaccinioideae</taxon>
        <taxon>Vaccinieae</taxon>
        <taxon>Vaccinium</taxon>
    </lineage>
</organism>
<accession>A0ACB7YTW7</accession>
<evidence type="ECO:0000313" key="1">
    <source>
        <dbReference type="EMBL" id="KAH7856657.1"/>
    </source>
</evidence>
<dbReference type="EMBL" id="CM037153">
    <property type="protein sequence ID" value="KAH7856657.1"/>
    <property type="molecule type" value="Genomic_DNA"/>
</dbReference>
<reference evidence="1 2" key="1">
    <citation type="journal article" date="2021" name="Hortic Res">
        <title>High-quality reference genome and annotation aids understanding of berry development for evergreen blueberry (Vaccinium darrowii).</title>
        <authorList>
            <person name="Yu J."/>
            <person name="Hulse-Kemp A.M."/>
            <person name="Babiker E."/>
            <person name="Staton M."/>
        </authorList>
    </citation>
    <scope>NUCLEOTIDE SEQUENCE [LARGE SCALE GENOMIC DNA]</scope>
    <source>
        <strain evidence="2">cv. NJ 8807/NJ 8810</strain>
        <tissue evidence="1">Young leaf</tissue>
    </source>
</reference>